<dbReference type="Proteomes" id="UP000295709">
    <property type="component" value="Unassembled WGS sequence"/>
</dbReference>
<keyword evidence="1" id="KW-0472">Membrane</keyword>
<gene>
    <name evidence="3" type="ORF">BCF50_3305</name>
    <name evidence="2" type="ORF">EGI05_12785</name>
</gene>
<feature type="transmembrane region" description="Helical" evidence="1">
    <location>
        <begin position="60"/>
        <end position="84"/>
    </location>
</feature>
<evidence type="ECO:0000313" key="3">
    <source>
        <dbReference type="EMBL" id="TDX90738.1"/>
    </source>
</evidence>
<dbReference type="EMBL" id="RJTX01000003">
    <property type="protein sequence ID" value="ROH96730.1"/>
    <property type="molecule type" value="Genomic_DNA"/>
</dbReference>
<proteinExistence type="predicted"/>
<feature type="transmembrane region" description="Helical" evidence="1">
    <location>
        <begin position="38"/>
        <end position="54"/>
    </location>
</feature>
<evidence type="ECO:0008006" key="6">
    <source>
        <dbReference type="Google" id="ProtNLM"/>
    </source>
</evidence>
<dbReference type="OrthoDB" id="1253859at2"/>
<evidence type="ECO:0000313" key="5">
    <source>
        <dbReference type="Proteomes" id="UP000295709"/>
    </source>
</evidence>
<organism evidence="2 4">
    <name type="scientific">Chryseobacterium daecheongense</name>
    <dbReference type="NCBI Taxonomy" id="192389"/>
    <lineage>
        <taxon>Bacteria</taxon>
        <taxon>Pseudomonadati</taxon>
        <taxon>Bacteroidota</taxon>
        <taxon>Flavobacteriia</taxon>
        <taxon>Flavobacteriales</taxon>
        <taxon>Weeksellaceae</taxon>
        <taxon>Chryseobacterium group</taxon>
        <taxon>Chryseobacterium</taxon>
    </lineage>
</organism>
<comment type="caution">
    <text evidence="2">The sequence shown here is derived from an EMBL/GenBank/DDBJ whole genome shotgun (WGS) entry which is preliminary data.</text>
</comment>
<keyword evidence="1" id="KW-1133">Transmembrane helix</keyword>
<dbReference type="AlphaFoldDB" id="A0A3N0VW55"/>
<accession>A0A3N0VW55</accession>
<reference evidence="3 5" key="2">
    <citation type="submission" date="2019-03" db="EMBL/GenBank/DDBJ databases">
        <title>Genomic Encyclopedia of Archaeal and Bacterial Type Strains, Phase II (KMG-II): from individual species to whole genera.</title>
        <authorList>
            <person name="Goeker M."/>
        </authorList>
    </citation>
    <scope>NUCLEOTIDE SEQUENCE [LARGE SCALE GENOMIC DNA]</scope>
    <source>
        <strain evidence="3 5">DSM 15235</strain>
    </source>
</reference>
<evidence type="ECO:0000256" key="1">
    <source>
        <dbReference type="SAM" id="Phobius"/>
    </source>
</evidence>
<evidence type="ECO:0000313" key="4">
    <source>
        <dbReference type="Proteomes" id="UP000269375"/>
    </source>
</evidence>
<protein>
    <recommendedName>
        <fullName evidence="6">YcxB family protein</fullName>
    </recommendedName>
</protein>
<dbReference type="Proteomes" id="UP000269375">
    <property type="component" value="Unassembled WGS sequence"/>
</dbReference>
<dbReference type="EMBL" id="SOQW01000004">
    <property type="protein sequence ID" value="TDX90738.1"/>
    <property type="molecule type" value="Genomic_DNA"/>
</dbReference>
<evidence type="ECO:0000313" key="2">
    <source>
        <dbReference type="EMBL" id="ROH96730.1"/>
    </source>
</evidence>
<name>A0A3N0VW55_9FLAO</name>
<reference evidence="2 4" key="1">
    <citation type="submission" date="2018-11" db="EMBL/GenBank/DDBJ databases">
        <title>Proposal to divide the Flavobacteriaceae and reorganize its genera based on Amino Acid Identity values calculated from whole genome sequences.</title>
        <authorList>
            <person name="Nicholson A.C."/>
            <person name="Gulvik C.A."/>
            <person name="Whitney A.M."/>
            <person name="Humrighouse B.W."/>
            <person name="Bell M."/>
            <person name="Holmes B."/>
            <person name="Steigerwalt A."/>
            <person name="Villarma A."/>
            <person name="Sheth M."/>
            <person name="Batra D."/>
            <person name="Pryor J."/>
            <person name="Bernardet J.-F."/>
            <person name="Hugo C."/>
            <person name="Kampfer P."/>
            <person name="Newman J."/>
            <person name="Mcquiston J.R."/>
        </authorList>
    </citation>
    <scope>NUCLEOTIDE SEQUENCE [LARGE SCALE GENOMIC DNA]</scope>
    <source>
        <strain evidence="2 4">DSM 15235</strain>
    </source>
</reference>
<dbReference type="RefSeq" id="WP_123263443.1">
    <property type="nucleotide sequence ID" value="NZ_RJTX01000003.1"/>
</dbReference>
<keyword evidence="1" id="KW-0812">Transmembrane</keyword>
<sequence>MNENITIEISFNEKIERENQKFFFKHIWKKNFRELKKAVIYVIIFLVIGFFPLKDFDQSAIPYIFKYVAFLYIGYIFLLLYQYWISKKKNYKLIEEYIEDFKANNNQMSYITLNDTSLEIRNTFHTFSSVWKKTSYQFVDQYLIIGIVKDRLNFVLTKQEFNNSDYDTLLHYLQKYSTKK</sequence>
<keyword evidence="5" id="KW-1185">Reference proteome</keyword>